<keyword evidence="6" id="KW-1185">Reference proteome</keyword>
<gene>
    <name evidence="5" type="ORF">NP596_02360</name>
</gene>
<organism evidence="5 6">
    <name type="scientific">Methylomonas rivi</name>
    <dbReference type="NCBI Taxonomy" id="2952226"/>
    <lineage>
        <taxon>Bacteria</taxon>
        <taxon>Pseudomonadati</taxon>
        <taxon>Pseudomonadota</taxon>
        <taxon>Gammaproteobacteria</taxon>
        <taxon>Methylococcales</taxon>
        <taxon>Methylococcaceae</taxon>
        <taxon>Methylomonas</taxon>
    </lineage>
</organism>
<evidence type="ECO:0000256" key="1">
    <source>
        <dbReference type="PROSITE-ProRule" id="PRU00169"/>
    </source>
</evidence>
<dbReference type="Gene3D" id="1.10.3210.10">
    <property type="entry name" value="Hypothetical protein af1432"/>
    <property type="match status" value="1"/>
</dbReference>
<dbReference type="RefSeq" id="WP_256613605.1">
    <property type="nucleotide sequence ID" value="NZ_JANIBK010000006.1"/>
</dbReference>
<feature type="modified residue" description="4-aspartylphosphate" evidence="1">
    <location>
        <position position="60"/>
    </location>
</feature>
<evidence type="ECO:0000259" key="3">
    <source>
        <dbReference type="PROSITE" id="PS50110"/>
    </source>
</evidence>
<dbReference type="Gene3D" id="3.40.50.2300">
    <property type="match status" value="1"/>
</dbReference>
<evidence type="ECO:0000256" key="2">
    <source>
        <dbReference type="SAM" id="Coils"/>
    </source>
</evidence>
<name>A0ABT1U0D2_9GAMM</name>
<reference evidence="5 6" key="1">
    <citation type="submission" date="2022-07" db="EMBL/GenBank/DDBJ databases">
        <title>Methylomonas rivi sp. nov., Methylomonas rosea sp. nov., Methylomonas aureus sp. nov. and Methylomonas subterranea sp. nov., four novel methanotrophs isolated from a freshwater creek and the deep terrestrial subsurface.</title>
        <authorList>
            <person name="Abin C."/>
            <person name="Sankaranarayanan K."/>
            <person name="Garner C."/>
            <person name="Sindelar R."/>
            <person name="Kotary K."/>
            <person name="Garner R."/>
            <person name="Barclay S."/>
            <person name="Lawson P."/>
            <person name="Krumholz L."/>
        </authorList>
    </citation>
    <scope>NUCLEOTIDE SEQUENCE [LARGE SCALE GENOMIC DNA]</scope>
    <source>
        <strain evidence="5 6">WSC-6</strain>
    </source>
</reference>
<feature type="domain" description="Response regulatory" evidence="3">
    <location>
        <begin position="11"/>
        <end position="126"/>
    </location>
</feature>
<sequence length="430" mass="48669">MSATIQIQPPTLLFVDDEPNILKSLKRLFRGAEYTILLAENGEEGLRILAETPVDLIISDMRMPQMDGAEFLSRAAEHWPETIRILLTGYADMESTINAVNKGKIYSYCSKPWEDNELKILVNNALEQKRLLDERRQLFAIIEQQNQELKTLNDQLETKVQLRTEQVRLSLQKIDNAHNALKKQFNNTIKTFARIIEMRPGIKSGHSKYIAENAKELAQRLNMADDDVKDILYAGLLLQIGKISLPDDLLRQPLTDMTLAGRKRFLHHGQEGSNLLSGIDQLKNAAELILYQHENFDGSGEPHGLSGSQIPLGSRILAVVRDYISSLDGFITGASLSTDNAKKRLSRKKGSLYDPAVVDLFLALLSESQSEDERPVIDISWTQLQPGMEAVEIIHNGMLYLKDQILSHSQIEKILEMRRHSKDLVLRVRV</sequence>
<dbReference type="Proteomes" id="UP001524586">
    <property type="component" value="Unassembled WGS sequence"/>
</dbReference>
<dbReference type="PROSITE" id="PS51832">
    <property type="entry name" value="HD_GYP"/>
    <property type="match status" value="1"/>
</dbReference>
<dbReference type="InterPro" id="IPR037522">
    <property type="entry name" value="HD_GYP_dom"/>
</dbReference>
<dbReference type="CDD" id="cd00077">
    <property type="entry name" value="HDc"/>
    <property type="match status" value="1"/>
</dbReference>
<dbReference type="SUPFAM" id="SSF52172">
    <property type="entry name" value="CheY-like"/>
    <property type="match status" value="1"/>
</dbReference>
<dbReference type="CDD" id="cd17569">
    <property type="entry name" value="REC_HupR-like"/>
    <property type="match status" value="1"/>
</dbReference>
<feature type="domain" description="HD-GYP" evidence="4">
    <location>
        <begin position="181"/>
        <end position="377"/>
    </location>
</feature>
<dbReference type="InterPro" id="IPR011006">
    <property type="entry name" value="CheY-like_superfamily"/>
</dbReference>
<dbReference type="Pfam" id="PF13487">
    <property type="entry name" value="HD_5"/>
    <property type="match status" value="1"/>
</dbReference>
<keyword evidence="1" id="KW-0597">Phosphoprotein</keyword>
<dbReference type="SMART" id="SM00448">
    <property type="entry name" value="REC"/>
    <property type="match status" value="1"/>
</dbReference>
<dbReference type="Pfam" id="PF00072">
    <property type="entry name" value="Response_reg"/>
    <property type="match status" value="1"/>
</dbReference>
<protein>
    <submittedName>
        <fullName evidence="5">Response regulator</fullName>
    </submittedName>
</protein>
<feature type="coiled-coil region" evidence="2">
    <location>
        <begin position="135"/>
        <end position="166"/>
    </location>
</feature>
<dbReference type="EMBL" id="JANIBK010000006">
    <property type="protein sequence ID" value="MCQ8127288.1"/>
    <property type="molecule type" value="Genomic_DNA"/>
</dbReference>
<evidence type="ECO:0000313" key="5">
    <source>
        <dbReference type="EMBL" id="MCQ8127288.1"/>
    </source>
</evidence>
<dbReference type="InterPro" id="IPR052020">
    <property type="entry name" value="Cyclic_di-GMP/3'3'-cGAMP_PDE"/>
</dbReference>
<accession>A0ABT1U0D2</accession>
<dbReference type="PANTHER" id="PTHR45228:SF8">
    <property type="entry name" value="TWO-COMPONENT RESPONSE REGULATOR-RELATED"/>
    <property type="match status" value="1"/>
</dbReference>
<dbReference type="InterPro" id="IPR001789">
    <property type="entry name" value="Sig_transdc_resp-reg_receiver"/>
</dbReference>
<evidence type="ECO:0000313" key="6">
    <source>
        <dbReference type="Proteomes" id="UP001524586"/>
    </source>
</evidence>
<evidence type="ECO:0000259" key="4">
    <source>
        <dbReference type="PROSITE" id="PS51832"/>
    </source>
</evidence>
<comment type="caution">
    <text evidence="5">The sequence shown here is derived from an EMBL/GenBank/DDBJ whole genome shotgun (WGS) entry which is preliminary data.</text>
</comment>
<dbReference type="InterPro" id="IPR003607">
    <property type="entry name" value="HD/PDEase_dom"/>
</dbReference>
<dbReference type="PANTHER" id="PTHR45228">
    <property type="entry name" value="CYCLIC DI-GMP PHOSPHODIESTERASE TM_0186-RELATED"/>
    <property type="match status" value="1"/>
</dbReference>
<dbReference type="PROSITE" id="PS50110">
    <property type="entry name" value="RESPONSE_REGULATORY"/>
    <property type="match status" value="1"/>
</dbReference>
<keyword evidence="2" id="KW-0175">Coiled coil</keyword>
<proteinExistence type="predicted"/>
<dbReference type="SUPFAM" id="SSF109604">
    <property type="entry name" value="HD-domain/PDEase-like"/>
    <property type="match status" value="1"/>
</dbReference>